<dbReference type="GO" id="GO:0005525">
    <property type="term" value="F:GTP binding"/>
    <property type="evidence" value="ECO:0000318"/>
    <property type="project" value="GO_Central"/>
</dbReference>
<evidence type="ECO:0000259" key="6">
    <source>
        <dbReference type="PROSITE" id="PS51715"/>
    </source>
</evidence>
<dbReference type="Pfam" id="PF02841">
    <property type="entry name" value="GBP_C"/>
    <property type="match status" value="1"/>
</dbReference>
<organism evidence="7 8">
    <name type="scientific">Chlamydomonas reinhardtii</name>
    <name type="common">Chlamydomonas smithii</name>
    <dbReference type="NCBI Taxonomy" id="3055"/>
    <lineage>
        <taxon>Eukaryota</taxon>
        <taxon>Viridiplantae</taxon>
        <taxon>Chlorophyta</taxon>
        <taxon>core chlorophytes</taxon>
        <taxon>Chlorophyceae</taxon>
        <taxon>CS clade</taxon>
        <taxon>Chlamydomonadales</taxon>
        <taxon>Chlamydomonadaceae</taxon>
        <taxon>Chlamydomonas</taxon>
    </lineage>
</organism>
<feature type="domain" description="GB1/RHD3-type G" evidence="6">
    <location>
        <begin position="42"/>
        <end position="217"/>
    </location>
</feature>
<name>A0A2K3DX79_CHLRE</name>
<reference evidence="7 8" key="1">
    <citation type="journal article" date="2007" name="Science">
        <title>The Chlamydomonas genome reveals the evolution of key animal and plant functions.</title>
        <authorList>
            <person name="Merchant S.S."/>
            <person name="Prochnik S.E."/>
            <person name="Vallon O."/>
            <person name="Harris E.H."/>
            <person name="Karpowicz S.J."/>
            <person name="Witman G.B."/>
            <person name="Terry A."/>
            <person name="Salamov A."/>
            <person name="Fritz-Laylin L.K."/>
            <person name="Marechal-Drouard L."/>
            <person name="Marshall W.F."/>
            <person name="Qu L.H."/>
            <person name="Nelson D.R."/>
            <person name="Sanderfoot A.A."/>
            <person name="Spalding M.H."/>
            <person name="Kapitonov V.V."/>
            <person name="Ren Q."/>
            <person name="Ferris P."/>
            <person name="Lindquist E."/>
            <person name="Shapiro H."/>
            <person name="Lucas S.M."/>
            <person name="Grimwood J."/>
            <person name="Schmutz J."/>
            <person name="Cardol P."/>
            <person name="Cerutti H."/>
            <person name="Chanfreau G."/>
            <person name="Chen C.L."/>
            <person name="Cognat V."/>
            <person name="Croft M.T."/>
            <person name="Dent R."/>
            <person name="Dutcher S."/>
            <person name="Fernandez E."/>
            <person name="Fukuzawa H."/>
            <person name="Gonzalez-Ballester D."/>
            <person name="Gonzalez-Halphen D."/>
            <person name="Hallmann A."/>
            <person name="Hanikenne M."/>
            <person name="Hippler M."/>
            <person name="Inwood W."/>
            <person name="Jabbari K."/>
            <person name="Kalanon M."/>
            <person name="Kuras R."/>
            <person name="Lefebvre P.A."/>
            <person name="Lemaire S.D."/>
            <person name="Lobanov A.V."/>
            <person name="Lohr M."/>
            <person name="Manuell A."/>
            <person name="Meier I."/>
            <person name="Mets L."/>
            <person name="Mittag M."/>
            <person name="Mittelmeier T."/>
            <person name="Moroney J.V."/>
            <person name="Moseley J."/>
            <person name="Napoli C."/>
            <person name="Nedelcu A.M."/>
            <person name="Niyogi K."/>
            <person name="Novoselov S.V."/>
            <person name="Paulsen I.T."/>
            <person name="Pazour G."/>
            <person name="Purton S."/>
            <person name="Ral J.P."/>
            <person name="Riano-Pachon D.M."/>
            <person name="Riekhof W."/>
            <person name="Rymarquis L."/>
            <person name="Schroda M."/>
            <person name="Stern D."/>
            <person name="Umen J."/>
            <person name="Willows R."/>
            <person name="Wilson N."/>
            <person name="Zimmer S.L."/>
            <person name="Allmer J."/>
            <person name="Balk J."/>
            <person name="Bisova K."/>
            <person name="Chen C.J."/>
            <person name="Elias M."/>
            <person name="Gendler K."/>
            <person name="Hauser C."/>
            <person name="Lamb M.R."/>
            <person name="Ledford H."/>
            <person name="Long J.C."/>
            <person name="Minagawa J."/>
            <person name="Page M.D."/>
            <person name="Pan J."/>
            <person name="Pootakham W."/>
            <person name="Roje S."/>
            <person name="Rose A."/>
            <person name="Stahlberg E."/>
            <person name="Terauchi A.M."/>
            <person name="Yang P."/>
            <person name="Ball S."/>
            <person name="Bowler C."/>
            <person name="Dieckmann C.L."/>
            <person name="Gladyshev V.N."/>
            <person name="Green P."/>
            <person name="Jorgensen R."/>
            <person name="Mayfield S."/>
            <person name="Mueller-Roeber B."/>
            <person name="Rajamani S."/>
            <person name="Sayre R.T."/>
            <person name="Brokstein P."/>
            <person name="Dubchak I."/>
            <person name="Goodstein D."/>
            <person name="Hornick L."/>
            <person name="Huang Y.W."/>
            <person name="Jhaveri J."/>
            <person name="Luo Y."/>
            <person name="Martinez D."/>
            <person name="Ngau W.C."/>
            <person name="Otillar B."/>
            <person name="Poliakov A."/>
            <person name="Porter A."/>
            <person name="Szajkowski L."/>
            <person name="Werner G."/>
            <person name="Zhou K."/>
            <person name="Grigoriev I.V."/>
            <person name="Rokhsar D.S."/>
            <person name="Grossman A.R."/>
        </authorList>
    </citation>
    <scope>NUCLEOTIDE SEQUENCE [LARGE SCALE GENOMIC DNA]</scope>
    <source>
        <strain evidence="8">CC-503</strain>
    </source>
</reference>
<dbReference type="EMBL" id="CM008964">
    <property type="protein sequence ID" value="PNW85140.1"/>
    <property type="molecule type" value="Genomic_DNA"/>
</dbReference>
<feature type="region of interest" description="Disordered" evidence="5">
    <location>
        <begin position="484"/>
        <end position="504"/>
    </location>
</feature>
<dbReference type="InterPro" id="IPR015894">
    <property type="entry name" value="Guanylate-bd_N"/>
</dbReference>
<feature type="region of interest" description="Disordered" evidence="5">
    <location>
        <begin position="655"/>
        <end position="701"/>
    </location>
</feature>
<feature type="compositionally biased region" description="Basic and acidic residues" evidence="5">
    <location>
        <begin position="656"/>
        <end position="701"/>
    </location>
</feature>
<evidence type="ECO:0000256" key="3">
    <source>
        <dbReference type="ARBA" id="ARBA00023134"/>
    </source>
</evidence>
<keyword evidence="8" id="KW-1185">Reference proteome</keyword>
<protein>
    <recommendedName>
        <fullName evidence="6">GB1/RHD3-type G domain-containing protein</fullName>
    </recommendedName>
</protein>
<feature type="region of interest" description="Disordered" evidence="5">
    <location>
        <begin position="242"/>
        <end position="270"/>
    </location>
</feature>
<proteinExistence type="inferred from homology"/>
<sequence>MAPASDACIGAPLALVTWEPDTGKFEFGPGLDALKVATGQDNVPLAVVAVTGLPRTGKSSLLNQLVRELLGLELPPEHGFKTGHTTEACTQGLDMWWPPLPVRLPQAGMDSDGSVAATGAVSRAAAGRPTHRLLLLDVEGTSAARMCKSRSVRVMALTALLSSLFVYNSMNVIDEDAVERLGLVGEVVRRVREHAGAHTGGLGKHAPTFVWVLRDAHLQPAVINGREETPTEYMERQLAPLSRKGANGTHGADPDGDGGGNGGAGDDPRTALRALFPHANECRMLPQPLADGGRLRAGAGPGSLGATDLAPAFREGVRELATLIAARARPKSWGGGQAPGATPTAGSACEGGGGCAAATPVTGPVLAALLEAYVGAINSGAVPVIADAWEATLRRECDRACTAAEEAYEAAWVEGPEPQDTQELRQRHEACLAAARKEFEAIAVGPASLKHQFEQQWRAVVQSRYNERLAVLLGRQAEAARRQAEEAQREAAQARREMEKAQERAAAALRQAEAAAAQAAAAQQQAAAAQREAAEARELAAEARQAVAQAQRQADVAIAEAAKSRQQAEAERERAEAVRRQAEELRRREIDARQAMADAAMRAEEAQQQCVAYEKARRAEQFRAEEAARCAEAERQQAAAAQRCAEEARQQAAAEAKQREEAAWRARHAEQQRQAAEAERQLADEASRQAAAEKKGAEAERDRARGAALITAMAAALTLLLKLRG</sequence>
<dbReference type="KEGG" id="cre:CHLRE_03g173400v5"/>
<evidence type="ECO:0000313" key="8">
    <source>
        <dbReference type="Proteomes" id="UP000006906"/>
    </source>
</evidence>
<feature type="compositionally biased region" description="Basic and acidic residues" evidence="5">
    <location>
        <begin position="484"/>
        <end position="503"/>
    </location>
</feature>
<dbReference type="AlphaFoldDB" id="A0A2K3DX79"/>
<dbReference type="InParanoid" id="A0A2K3DX79"/>
<dbReference type="SUPFAM" id="SSF48340">
    <property type="entry name" value="Interferon-induced guanylate-binding protein 1 (GBP1), C-terminal domain"/>
    <property type="match status" value="1"/>
</dbReference>
<evidence type="ECO:0000256" key="1">
    <source>
        <dbReference type="ARBA" id="ARBA00022741"/>
    </source>
</evidence>
<dbReference type="Gene3D" id="3.40.50.300">
    <property type="entry name" value="P-loop containing nucleotide triphosphate hydrolases"/>
    <property type="match status" value="1"/>
</dbReference>
<keyword evidence="2" id="KW-0378">Hydrolase</keyword>
<dbReference type="Gene3D" id="1.20.1000.10">
    <property type="entry name" value="Guanylate-binding protein, C-terminal domain"/>
    <property type="match status" value="1"/>
</dbReference>
<dbReference type="PROSITE" id="PS51715">
    <property type="entry name" value="G_GB1_RHD3"/>
    <property type="match status" value="1"/>
</dbReference>
<dbReference type="InterPro" id="IPR036543">
    <property type="entry name" value="Guanylate-bd_C_sf"/>
</dbReference>
<accession>A0A2K3DX79</accession>
<dbReference type="InterPro" id="IPR030386">
    <property type="entry name" value="G_GB1_RHD3_dom"/>
</dbReference>
<dbReference type="GeneID" id="5728897"/>
<evidence type="ECO:0000256" key="2">
    <source>
        <dbReference type="ARBA" id="ARBA00022801"/>
    </source>
</evidence>
<evidence type="ECO:0000256" key="5">
    <source>
        <dbReference type="SAM" id="MobiDB-lite"/>
    </source>
</evidence>
<keyword evidence="3" id="KW-0342">GTP-binding</keyword>
<dbReference type="ExpressionAtlas" id="A0A2K3DX79">
    <property type="expression patterns" value="baseline"/>
</dbReference>
<dbReference type="RefSeq" id="XP_042926046.1">
    <property type="nucleotide sequence ID" value="XM_043060917.1"/>
</dbReference>
<dbReference type="InterPro" id="IPR027417">
    <property type="entry name" value="P-loop_NTPase"/>
</dbReference>
<dbReference type="Proteomes" id="UP000006906">
    <property type="component" value="Chromosome 3"/>
</dbReference>
<dbReference type="OrthoDB" id="2135133at2759"/>
<dbReference type="Pfam" id="PF02263">
    <property type="entry name" value="GBP"/>
    <property type="match status" value="1"/>
</dbReference>
<gene>
    <name evidence="7" type="ORF">CHLRE_03g173400v5</name>
</gene>
<dbReference type="SUPFAM" id="SSF52540">
    <property type="entry name" value="P-loop containing nucleoside triphosphate hydrolases"/>
    <property type="match status" value="1"/>
</dbReference>
<keyword evidence="1" id="KW-0547">Nucleotide-binding</keyword>
<dbReference type="Gramene" id="PNW85140">
    <property type="protein sequence ID" value="PNW85140"/>
    <property type="gene ID" value="CHLRE_03g173400v5"/>
</dbReference>
<evidence type="ECO:0000256" key="4">
    <source>
        <dbReference type="PROSITE-ProRule" id="PRU01052"/>
    </source>
</evidence>
<comment type="similarity">
    <text evidence="4">Belongs to the TRAFAC class dynamin-like GTPase superfamily. GB1/RHD3 GTPase family.</text>
</comment>
<dbReference type="PANTHER" id="PTHR10751">
    <property type="entry name" value="GUANYLATE BINDING PROTEIN"/>
    <property type="match status" value="1"/>
</dbReference>
<dbReference type="GO" id="GO:0003924">
    <property type="term" value="F:GTPase activity"/>
    <property type="evidence" value="ECO:0000318"/>
    <property type="project" value="GO_Central"/>
</dbReference>
<dbReference type="InterPro" id="IPR003191">
    <property type="entry name" value="Guanylate-bd/ATL_C"/>
</dbReference>
<evidence type="ECO:0000313" key="7">
    <source>
        <dbReference type="EMBL" id="PNW85140.1"/>
    </source>
</evidence>